<dbReference type="KEGG" id="bmu:Bmul_4853"/>
<dbReference type="Proteomes" id="UP000008815">
    <property type="component" value="Chromosome 2"/>
</dbReference>
<keyword evidence="2" id="KW-1185">Reference proteome</keyword>
<dbReference type="SUPFAM" id="SSF88874">
    <property type="entry name" value="Receptor-binding domain of short tail fibre protein gp12"/>
    <property type="match status" value="1"/>
</dbReference>
<sequence>MAGNLINITDAGRAALVAAGNTGTVARRVTEVGLGTAAFTFDKGMKTMPAERKRVTTFGGENVAPDTVHVVIQDDTDDQYSLFAYGLYLDNGVLFGVYVQDTPILEKSPAAMMLLASDIVFKSIDASQLQFGPATFLNPPATMDRKGVVELATTEEVAAGTDATRAVTPATLKPRLDAKANLSGADFTGRISTRDVLHLASAPGGTGAILGAGNGDGASASTTNVALRSWYGIGFAPTIDGMPVPRTEFSHWFDTRTGNTGFRGTLDVGGLITAQTPPSGDASKRVPTTEWVVAAIASAGIGTIVFEPRTSVRAGFLKLNGALVNRSDYPALWAYAQASGALVAESAWGQNNWGCFSTGDGATTFRLPELRGEFLRCWDDGRGADSARGIGTFQSFQNAWHAHGASSAAVGDHTHGAWTDAQGWHGHHGWTGGGGGHNHNNGIFSRLLRPPYGGSLTGSDQAGSGSEQAVGAGDSADIAWSGDHAHEFNTEGSGTHSHNVGIGGAGAHAHAITVNGDGGNEARPRNIAMLAMIRAY</sequence>
<dbReference type="EMBL" id="AP009386">
    <property type="protein sequence ID" value="BAG45535.1"/>
    <property type="molecule type" value="Genomic_DNA"/>
</dbReference>
<dbReference type="Pfam" id="PF03903">
    <property type="entry name" value="Phage_T4_gp36"/>
    <property type="match status" value="1"/>
</dbReference>
<name>A0A0H3KTP3_BURM1</name>
<dbReference type="InterPro" id="IPR037053">
    <property type="entry name" value="Phage_tail_collar_dom_sf"/>
</dbReference>
<dbReference type="InterPro" id="IPR005601">
    <property type="entry name" value="Tail_fibre_p36"/>
</dbReference>
<dbReference type="STRING" id="395019.BMULJ_03663"/>
<dbReference type="RefSeq" id="WP_012217430.1">
    <property type="nucleotide sequence ID" value="NC_010086.1"/>
</dbReference>
<dbReference type="eggNOG" id="COG4675">
    <property type="taxonomic scope" value="Bacteria"/>
</dbReference>
<dbReference type="AlphaFoldDB" id="A0A0H3KTP3"/>
<gene>
    <name evidence="1" type="ordered locus">BMULJ_03663</name>
</gene>
<dbReference type="KEGG" id="bmj:BMULJ_03663"/>
<accession>A0A0H3KTP3</accession>
<protein>
    <submittedName>
        <fullName evidence="1">Probable bacteriophage tail fiber protein</fullName>
    </submittedName>
</protein>
<evidence type="ECO:0000313" key="2">
    <source>
        <dbReference type="Proteomes" id="UP000008815"/>
    </source>
</evidence>
<proteinExistence type="predicted"/>
<dbReference type="HOGENOM" id="CLU_507789_0_0_4"/>
<evidence type="ECO:0000313" key="1">
    <source>
        <dbReference type="EMBL" id="BAG45535.1"/>
    </source>
</evidence>
<organism evidence="1 2">
    <name type="scientific">Burkholderia multivorans (strain ATCC 17616 / 249)</name>
    <dbReference type="NCBI Taxonomy" id="395019"/>
    <lineage>
        <taxon>Bacteria</taxon>
        <taxon>Pseudomonadati</taxon>
        <taxon>Pseudomonadota</taxon>
        <taxon>Betaproteobacteria</taxon>
        <taxon>Burkholderiales</taxon>
        <taxon>Burkholderiaceae</taxon>
        <taxon>Burkholderia</taxon>
        <taxon>Burkholderia cepacia complex</taxon>
    </lineage>
</organism>
<dbReference type="Gene3D" id="3.90.1340.10">
    <property type="entry name" value="Phage tail collar domain"/>
    <property type="match status" value="1"/>
</dbReference>
<reference evidence="1 2" key="1">
    <citation type="submission" date="2007-04" db="EMBL/GenBank/DDBJ databases">
        <title>Complete genome sequence of Burkholderia multivorans ATCC 17616.</title>
        <authorList>
            <person name="Ohtsubo Y."/>
            <person name="Yamashita A."/>
            <person name="Kurokawa K."/>
            <person name="Takami H."/>
            <person name="Yuhara S."/>
            <person name="Nishiyama E."/>
            <person name="Endo R."/>
            <person name="Miyazaki R."/>
            <person name="Ono A."/>
            <person name="Yano K."/>
            <person name="Ito M."/>
            <person name="Sota M."/>
            <person name="Yuji N."/>
            <person name="Hattori M."/>
            <person name="Tsuda M."/>
        </authorList>
    </citation>
    <scope>NUCLEOTIDE SEQUENCE [LARGE SCALE GENOMIC DNA]</scope>
    <source>
        <strain evidence="2">ATCC 17616 / 249</strain>
    </source>
</reference>